<organism evidence="1 2">
    <name type="scientific">Fodinibius salsisoli</name>
    <dbReference type="NCBI Taxonomy" id="2820877"/>
    <lineage>
        <taxon>Bacteria</taxon>
        <taxon>Pseudomonadati</taxon>
        <taxon>Balneolota</taxon>
        <taxon>Balneolia</taxon>
        <taxon>Balneolales</taxon>
        <taxon>Balneolaceae</taxon>
        <taxon>Fodinibius</taxon>
    </lineage>
</organism>
<comment type="caution">
    <text evidence="1">The sequence shown here is derived from an EMBL/GenBank/DDBJ whole genome shotgun (WGS) entry which is preliminary data.</text>
</comment>
<protein>
    <submittedName>
        <fullName evidence="1">Uncharacterized protein</fullName>
    </submittedName>
</protein>
<dbReference type="EMBL" id="JAGGJA010000002">
    <property type="protein sequence ID" value="MCW9705798.1"/>
    <property type="molecule type" value="Genomic_DNA"/>
</dbReference>
<proteinExistence type="predicted"/>
<dbReference type="RefSeq" id="WP_265764466.1">
    <property type="nucleotide sequence ID" value="NZ_JAGGJA010000002.1"/>
</dbReference>
<gene>
    <name evidence="1" type="ORF">J6I44_02975</name>
</gene>
<accession>A0ABT3PIN2</accession>
<keyword evidence="2" id="KW-1185">Reference proteome</keyword>
<sequence length="219" mass="26293">MNEIILIGTAHKERGICNSNELYRIIEQISPEIIFEELSSNGFTAIYEGSRTDTLETKTIKRYVQKYPLTHFPVDLDGNEFVNIRFKNDIDKMFDIFYHNQEYRYLSSQHEKCSERFGFPYLNSIQCIELLGRTHSLEADILRIMNHRKLSQIYNDWLYIHDKREKEMINNIYSYSNQEKYSKALFLIGAEHRKSIIDKIPFFEKNNKLVLNWNFNYFD</sequence>
<name>A0ABT3PIN2_9BACT</name>
<evidence type="ECO:0000313" key="1">
    <source>
        <dbReference type="EMBL" id="MCW9705798.1"/>
    </source>
</evidence>
<reference evidence="1 2" key="1">
    <citation type="submission" date="2021-03" db="EMBL/GenBank/DDBJ databases">
        <title>Aliifodinibius sp. nov., a new bacterium isolated from saline soil.</title>
        <authorList>
            <person name="Galisteo C."/>
            <person name="De La Haba R."/>
            <person name="Sanchez-Porro C."/>
            <person name="Ventosa A."/>
        </authorList>
    </citation>
    <scope>NUCLEOTIDE SEQUENCE [LARGE SCALE GENOMIC DNA]</scope>
    <source>
        <strain evidence="1 2">1BSP15-2V2</strain>
    </source>
</reference>
<evidence type="ECO:0000313" key="2">
    <source>
        <dbReference type="Proteomes" id="UP001207918"/>
    </source>
</evidence>
<dbReference type="Proteomes" id="UP001207918">
    <property type="component" value="Unassembled WGS sequence"/>
</dbReference>